<evidence type="ECO:0000256" key="5">
    <source>
        <dbReference type="ARBA" id="ARBA00022679"/>
    </source>
</evidence>
<keyword evidence="4" id="KW-0597">Phosphoprotein</keyword>
<dbReference type="SMART" id="SM00387">
    <property type="entry name" value="HATPase_c"/>
    <property type="match status" value="1"/>
</dbReference>
<accession>A0A2T0YQ34</accession>
<dbReference type="Pfam" id="PF08448">
    <property type="entry name" value="PAS_4"/>
    <property type="match status" value="1"/>
</dbReference>
<evidence type="ECO:0000259" key="9">
    <source>
        <dbReference type="PROSITE" id="PS50109"/>
    </source>
</evidence>
<evidence type="ECO:0000256" key="3">
    <source>
        <dbReference type="ARBA" id="ARBA00012438"/>
    </source>
</evidence>
<sequence>MTRIGTFVGALLYHSSGKSFALVQQLTFLAVLAAPVVALTIDDPENASIPGVALGLGLMLATTTAVVLSPRQGLSRGLEWLVPVTSLVACGICRLATYPDGAVISTLSLVPSLWLVVRFRNKGAGVAVLMVILTITIPSLVLLPESMSVASFSRYTVLPVALALMSFAVIGILQHLEASTTQAERALESERSARTQLERTDRLLRGVLENLNVGVLVMDAHGNDLMTNRAQREIHALASPETNTDRTEAGHLAFHTDGTSIPAQNRPAARANRGEEFDNVQVLVGHPGPEQRVISVTARSVMAEDGSRDAAFLIFRDVTEEYNLLRAQHEIIATVSHEMRTPLTSIVGFTDFAEDSLQELPAMDAREDALEHLGVIRRNADKLSKLVEDLLLEQQAAVGRLTLTLEPVSVQELITHCVTGFQPMAERREITLALQLEPGAEILTDHLRISQVLDNLVGNALKYTQPGGSVTVSAAAPACGQGLTVHVTDDGPGMTQYEASQVFTPFYRAPSARVSATAGAGLGLALSQSIIEAHGGTITVRSVPGKGTRFTFTLHDESTRRALQARI</sequence>
<dbReference type="InterPro" id="IPR004358">
    <property type="entry name" value="Sig_transdc_His_kin-like_C"/>
</dbReference>
<dbReference type="GO" id="GO:0009927">
    <property type="term" value="F:histidine phosphotransfer kinase activity"/>
    <property type="evidence" value="ECO:0007669"/>
    <property type="project" value="TreeGrafter"/>
</dbReference>
<evidence type="ECO:0000256" key="8">
    <source>
        <dbReference type="SAM" id="Phobius"/>
    </source>
</evidence>
<evidence type="ECO:0000256" key="2">
    <source>
        <dbReference type="ARBA" id="ARBA00004236"/>
    </source>
</evidence>
<dbReference type="Gene3D" id="3.30.565.10">
    <property type="entry name" value="Histidine kinase-like ATPase, C-terminal domain"/>
    <property type="match status" value="1"/>
</dbReference>
<dbReference type="CDD" id="cd00075">
    <property type="entry name" value="HATPase"/>
    <property type="match status" value="1"/>
</dbReference>
<evidence type="ECO:0000256" key="6">
    <source>
        <dbReference type="ARBA" id="ARBA00022777"/>
    </source>
</evidence>
<dbReference type="InterPro" id="IPR005467">
    <property type="entry name" value="His_kinase_dom"/>
</dbReference>
<reference evidence="10 11" key="1">
    <citation type="submission" date="2018-03" db="EMBL/GenBank/DDBJ databases">
        <title>Comparative analysis of microorganisms from saline springs in Andes Mountain Range, Colombia.</title>
        <authorList>
            <person name="Rubin E."/>
        </authorList>
    </citation>
    <scope>NUCLEOTIDE SEQUENCE [LARGE SCALE GENOMIC DNA]</scope>
    <source>
        <strain evidence="10 11">CG 35</strain>
    </source>
</reference>
<dbReference type="RefSeq" id="WP_106122399.1">
    <property type="nucleotide sequence ID" value="NZ_PVTY01000005.1"/>
</dbReference>
<dbReference type="GO" id="GO:0005886">
    <property type="term" value="C:plasma membrane"/>
    <property type="evidence" value="ECO:0007669"/>
    <property type="project" value="UniProtKB-SubCell"/>
</dbReference>
<evidence type="ECO:0000256" key="1">
    <source>
        <dbReference type="ARBA" id="ARBA00000085"/>
    </source>
</evidence>
<dbReference type="PANTHER" id="PTHR43047">
    <property type="entry name" value="TWO-COMPONENT HISTIDINE PROTEIN KINASE"/>
    <property type="match status" value="1"/>
</dbReference>
<dbReference type="InterPro" id="IPR013656">
    <property type="entry name" value="PAS_4"/>
</dbReference>
<feature type="transmembrane region" description="Helical" evidence="8">
    <location>
        <begin position="47"/>
        <end position="68"/>
    </location>
</feature>
<dbReference type="SUPFAM" id="SSF55874">
    <property type="entry name" value="ATPase domain of HSP90 chaperone/DNA topoisomerase II/histidine kinase"/>
    <property type="match status" value="1"/>
</dbReference>
<dbReference type="InterPro" id="IPR003661">
    <property type="entry name" value="HisK_dim/P_dom"/>
</dbReference>
<dbReference type="CDD" id="cd00082">
    <property type="entry name" value="HisKA"/>
    <property type="match status" value="1"/>
</dbReference>
<dbReference type="PROSITE" id="PS50109">
    <property type="entry name" value="HIS_KIN"/>
    <property type="match status" value="1"/>
</dbReference>
<dbReference type="EC" id="2.7.13.3" evidence="3"/>
<dbReference type="InterPro" id="IPR035965">
    <property type="entry name" value="PAS-like_dom_sf"/>
</dbReference>
<organism evidence="10 11">
    <name type="scientific">Nesterenkonia sandarakina</name>
    <dbReference type="NCBI Taxonomy" id="272918"/>
    <lineage>
        <taxon>Bacteria</taxon>
        <taxon>Bacillati</taxon>
        <taxon>Actinomycetota</taxon>
        <taxon>Actinomycetes</taxon>
        <taxon>Micrococcales</taxon>
        <taxon>Micrococcaceae</taxon>
        <taxon>Nesterenkonia</taxon>
    </lineage>
</organism>
<proteinExistence type="predicted"/>
<dbReference type="InterPro" id="IPR003594">
    <property type="entry name" value="HATPase_dom"/>
</dbReference>
<dbReference type="InterPro" id="IPR036890">
    <property type="entry name" value="HATPase_C_sf"/>
</dbReference>
<keyword evidence="6 10" id="KW-0418">Kinase</keyword>
<dbReference type="Proteomes" id="UP000238217">
    <property type="component" value="Unassembled WGS sequence"/>
</dbReference>
<keyword evidence="8" id="KW-0812">Transmembrane</keyword>
<dbReference type="Pfam" id="PF02518">
    <property type="entry name" value="HATPase_c"/>
    <property type="match status" value="1"/>
</dbReference>
<dbReference type="AlphaFoldDB" id="A0A2T0YQ34"/>
<dbReference type="SUPFAM" id="SSF47384">
    <property type="entry name" value="Homodimeric domain of signal transducing histidine kinase"/>
    <property type="match status" value="1"/>
</dbReference>
<feature type="domain" description="Histidine kinase" evidence="9">
    <location>
        <begin position="334"/>
        <end position="558"/>
    </location>
</feature>
<comment type="subcellular location">
    <subcellularLocation>
        <location evidence="2">Cell membrane</location>
    </subcellularLocation>
</comment>
<name>A0A2T0YQ34_9MICC</name>
<evidence type="ECO:0000313" key="11">
    <source>
        <dbReference type="Proteomes" id="UP000238217"/>
    </source>
</evidence>
<keyword evidence="8" id="KW-1133">Transmembrane helix</keyword>
<dbReference type="PRINTS" id="PR00344">
    <property type="entry name" value="BCTRLSENSOR"/>
</dbReference>
<feature type="transmembrane region" description="Helical" evidence="8">
    <location>
        <begin position="155"/>
        <end position="176"/>
    </location>
</feature>
<protein>
    <recommendedName>
        <fullName evidence="3">histidine kinase</fullName>
        <ecNumber evidence="3">2.7.13.3</ecNumber>
    </recommendedName>
</protein>
<comment type="catalytic activity">
    <reaction evidence="1">
        <text>ATP + protein L-histidine = ADP + protein N-phospho-L-histidine.</text>
        <dbReference type="EC" id="2.7.13.3"/>
    </reaction>
</comment>
<dbReference type="PANTHER" id="PTHR43047:SF72">
    <property type="entry name" value="OSMOSENSING HISTIDINE PROTEIN KINASE SLN1"/>
    <property type="match status" value="1"/>
</dbReference>
<dbReference type="GO" id="GO:0000155">
    <property type="term" value="F:phosphorelay sensor kinase activity"/>
    <property type="evidence" value="ECO:0007669"/>
    <property type="project" value="InterPro"/>
</dbReference>
<keyword evidence="8" id="KW-0472">Membrane</keyword>
<dbReference type="Pfam" id="PF00512">
    <property type="entry name" value="HisKA"/>
    <property type="match status" value="1"/>
</dbReference>
<gene>
    <name evidence="10" type="ORF">BCL67_10546</name>
</gene>
<keyword evidence="7" id="KW-0902">Two-component regulatory system</keyword>
<evidence type="ECO:0000256" key="4">
    <source>
        <dbReference type="ARBA" id="ARBA00022553"/>
    </source>
</evidence>
<dbReference type="FunFam" id="3.30.565.10:FF:000006">
    <property type="entry name" value="Sensor histidine kinase WalK"/>
    <property type="match status" value="1"/>
</dbReference>
<evidence type="ECO:0000313" key="10">
    <source>
        <dbReference type="EMBL" id="PRZ17500.1"/>
    </source>
</evidence>
<dbReference type="EMBL" id="PVTY01000005">
    <property type="protein sequence ID" value="PRZ17500.1"/>
    <property type="molecule type" value="Genomic_DNA"/>
</dbReference>
<comment type="caution">
    <text evidence="10">The sequence shown here is derived from an EMBL/GenBank/DDBJ whole genome shotgun (WGS) entry which is preliminary data.</text>
</comment>
<dbReference type="Gene3D" id="3.30.450.20">
    <property type="entry name" value="PAS domain"/>
    <property type="match status" value="1"/>
</dbReference>
<keyword evidence="11" id="KW-1185">Reference proteome</keyword>
<feature type="transmembrane region" description="Helical" evidence="8">
    <location>
        <begin position="124"/>
        <end position="143"/>
    </location>
</feature>
<dbReference type="SMART" id="SM00388">
    <property type="entry name" value="HisKA"/>
    <property type="match status" value="1"/>
</dbReference>
<feature type="transmembrane region" description="Helical" evidence="8">
    <location>
        <begin position="20"/>
        <end position="41"/>
    </location>
</feature>
<feature type="transmembrane region" description="Helical" evidence="8">
    <location>
        <begin position="80"/>
        <end position="104"/>
    </location>
</feature>
<dbReference type="SUPFAM" id="SSF55785">
    <property type="entry name" value="PYP-like sensor domain (PAS domain)"/>
    <property type="match status" value="1"/>
</dbReference>
<dbReference type="Gene3D" id="1.10.287.130">
    <property type="match status" value="1"/>
</dbReference>
<keyword evidence="5" id="KW-0808">Transferase</keyword>
<dbReference type="InterPro" id="IPR036097">
    <property type="entry name" value="HisK_dim/P_sf"/>
</dbReference>
<evidence type="ECO:0000256" key="7">
    <source>
        <dbReference type="ARBA" id="ARBA00023012"/>
    </source>
</evidence>
<dbReference type="OrthoDB" id="9757990at2"/>